<name>A0ABN4Y8U3_9GAMM</name>
<accession>A0ABN4Y8U3</accession>
<sequence length="377" mass="42768">MKNIFIIYRSMFTPQGEVHTIGGIENYIMSLIETFKTQQWRTQIVQPAKTSFCLEREDVIINGVTTGIYRGNSKKFALAQWVKQHAKEGDVVIFATDSYAVKIPGLATVGIQHGVSWDKPQTNSSFLGQFVSSLLNHYKYLKFARKSDTLICVDHNFVNWYRTWCSPQAQQIKVIYNFYQQRLSTDQLLQKWAQSPQPLKLIIARRFVDYRGIAIIAPVIEKLLNQFEHLEVTFAGEGPLQPLLEKAFAKHPRVTITQYQAQESFHIHQQHHIAVIPTLGSEGTSLSMIEAMAAGCLVISSNVGGLSNLIIDGYNGHLVMPNTNEFERVIYRAINDINQTQQLAINGYESIKHVCSQAQWSRAWVDVIKSLPSKACH</sequence>
<reference evidence="2 3" key="1">
    <citation type="submission" date="2017-03" db="EMBL/GenBank/DDBJ databases">
        <title>Genome sequencing of Shewanella japonica KCTC 22435.</title>
        <authorList>
            <person name="Kim K.M."/>
        </authorList>
    </citation>
    <scope>NUCLEOTIDE SEQUENCE [LARGE SCALE GENOMIC DNA]</scope>
    <source>
        <strain evidence="2 3">KCTC 22435</strain>
    </source>
</reference>
<dbReference type="Pfam" id="PF13692">
    <property type="entry name" value="Glyco_trans_1_4"/>
    <property type="match status" value="1"/>
</dbReference>
<dbReference type="PANTHER" id="PTHR12526:SF630">
    <property type="entry name" value="GLYCOSYLTRANSFERASE"/>
    <property type="match status" value="1"/>
</dbReference>
<dbReference type="InterPro" id="IPR028098">
    <property type="entry name" value="Glyco_trans_4-like_N"/>
</dbReference>
<organism evidence="2 3">
    <name type="scientific">Shewanella japonica</name>
    <dbReference type="NCBI Taxonomy" id="93973"/>
    <lineage>
        <taxon>Bacteria</taxon>
        <taxon>Pseudomonadati</taxon>
        <taxon>Pseudomonadota</taxon>
        <taxon>Gammaproteobacteria</taxon>
        <taxon>Alteromonadales</taxon>
        <taxon>Shewanellaceae</taxon>
        <taxon>Shewanella</taxon>
    </lineage>
</organism>
<keyword evidence="2" id="KW-0808">Transferase</keyword>
<dbReference type="Pfam" id="PF13439">
    <property type="entry name" value="Glyco_transf_4"/>
    <property type="match status" value="1"/>
</dbReference>
<dbReference type="PANTHER" id="PTHR12526">
    <property type="entry name" value="GLYCOSYLTRANSFERASE"/>
    <property type="match status" value="1"/>
</dbReference>
<dbReference type="CDD" id="cd03801">
    <property type="entry name" value="GT4_PimA-like"/>
    <property type="match status" value="1"/>
</dbReference>
<dbReference type="SUPFAM" id="SSF53756">
    <property type="entry name" value="UDP-Glycosyltransferase/glycogen phosphorylase"/>
    <property type="match status" value="1"/>
</dbReference>
<proteinExistence type="predicted"/>
<dbReference type="Gene3D" id="3.40.50.2000">
    <property type="entry name" value="Glycogen Phosphorylase B"/>
    <property type="match status" value="2"/>
</dbReference>
<keyword evidence="3" id="KW-1185">Reference proteome</keyword>
<feature type="domain" description="Glycosyltransferase subfamily 4-like N-terminal" evidence="1">
    <location>
        <begin position="21"/>
        <end position="178"/>
    </location>
</feature>
<evidence type="ECO:0000313" key="2">
    <source>
        <dbReference type="EMBL" id="ARD20413.1"/>
    </source>
</evidence>
<dbReference type="Proteomes" id="UP000191820">
    <property type="component" value="Chromosome"/>
</dbReference>
<dbReference type="GO" id="GO:0016740">
    <property type="term" value="F:transferase activity"/>
    <property type="evidence" value="ECO:0007669"/>
    <property type="project" value="UniProtKB-KW"/>
</dbReference>
<gene>
    <name evidence="2" type="ORF">SJ2017_0064</name>
</gene>
<dbReference type="RefSeq" id="WP_080914527.1">
    <property type="nucleotide sequence ID" value="NZ_CP020472.1"/>
</dbReference>
<dbReference type="EMBL" id="CP020472">
    <property type="protein sequence ID" value="ARD20413.1"/>
    <property type="molecule type" value="Genomic_DNA"/>
</dbReference>
<evidence type="ECO:0000259" key="1">
    <source>
        <dbReference type="Pfam" id="PF13439"/>
    </source>
</evidence>
<evidence type="ECO:0000313" key="3">
    <source>
        <dbReference type="Proteomes" id="UP000191820"/>
    </source>
</evidence>
<protein>
    <submittedName>
        <fullName evidence="2">Glycosyl transferase family 1</fullName>
    </submittedName>
</protein>